<comment type="caution">
    <text evidence="4">The sequence shown here is derived from an EMBL/GenBank/DDBJ whole genome shotgun (WGS) entry which is preliminary data.</text>
</comment>
<dbReference type="EMBL" id="VXRY01000004">
    <property type="protein sequence ID" value="MXY32498.1"/>
    <property type="molecule type" value="Genomic_DNA"/>
</dbReference>
<dbReference type="Pfam" id="PF01464">
    <property type="entry name" value="SLT"/>
    <property type="match status" value="1"/>
</dbReference>
<dbReference type="SUPFAM" id="SSF53955">
    <property type="entry name" value="Lysozyme-like"/>
    <property type="match status" value="1"/>
</dbReference>
<proteinExistence type="inferred from homology"/>
<comment type="similarity">
    <text evidence="1">Belongs to the transglycosylase Slt family.</text>
</comment>
<protein>
    <submittedName>
        <fullName evidence="4">Lytic transglycosylase domain-containing protein</fullName>
    </submittedName>
</protein>
<comment type="similarity">
    <text evidence="2">Belongs to the virb1 family.</text>
</comment>
<feature type="domain" description="Transglycosylase SLT" evidence="3">
    <location>
        <begin position="109"/>
        <end position="200"/>
    </location>
</feature>
<name>A0A6B0XVD5_9RHOB</name>
<dbReference type="PANTHER" id="PTHR37423:SF2">
    <property type="entry name" value="MEMBRANE-BOUND LYTIC MUREIN TRANSGLYCOSYLASE C"/>
    <property type="match status" value="1"/>
</dbReference>
<dbReference type="Gene3D" id="1.10.530.10">
    <property type="match status" value="1"/>
</dbReference>
<evidence type="ECO:0000256" key="2">
    <source>
        <dbReference type="ARBA" id="ARBA00009387"/>
    </source>
</evidence>
<evidence type="ECO:0000259" key="3">
    <source>
        <dbReference type="Pfam" id="PF01464"/>
    </source>
</evidence>
<dbReference type="CDD" id="cd00254">
    <property type="entry name" value="LT-like"/>
    <property type="match status" value="1"/>
</dbReference>
<evidence type="ECO:0000313" key="4">
    <source>
        <dbReference type="EMBL" id="MXY32498.1"/>
    </source>
</evidence>
<organism evidence="4">
    <name type="scientific">Boseongicola sp. SB0664_bin_43</name>
    <dbReference type="NCBI Taxonomy" id="2604844"/>
    <lineage>
        <taxon>Bacteria</taxon>
        <taxon>Pseudomonadati</taxon>
        <taxon>Pseudomonadota</taxon>
        <taxon>Alphaproteobacteria</taxon>
        <taxon>Rhodobacterales</taxon>
        <taxon>Paracoccaceae</taxon>
        <taxon>Boseongicola</taxon>
    </lineage>
</organism>
<accession>A0A6B0XVD5</accession>
<dbReference type="InterPro" id="IPR008258">
    <property type="entry name" value="Transglycosylase_SLT_dom_1"/>
</dbReference>
<dbReference type="AlphaFoldDB" id="A0A6B0XVD5"/>
<gene>
    <name evidence="4" type="ORF">F4Y60_00085</name>
</gene>
<sequence>MPRRYGSVFLVRIPWGDVLLRSACKRVAVLPVCLALAVPLAAEAPLSEDVAELSQRQIAALDAHAPDYRGSLRPQFRDACTPASMEVAALKRELDAESLQYLRTACEFARRYEIPEDVFLRLIMKESRWDAKARSSRGAIGLAQLMPATARSLGVDPHDPVQNLEGGARYLVEQYKVFGSWQLAVAAYNAGPYAVKKYGDVPPYRETQRYVKEVLGQV</sequence>
<dbReference type="PANTHER" id="PTHR37423">
    <property type="entry name" value="SOLUBLE LYTIC MUREIN TRANSGLYCOSYLASE-RELATED"/>
    <property type="match status" value="1"/>
</dbReference>
<dbReference type="InterPro" id="IPR023346">
    <property type="entry name" value="Lysozyme-like_dom_sf"/>
</dbReference>
<evidence type="ECO:0000256" key="1">
    <source>
        <dbReference type="ARBA" id="ARBA00007734"/>
    </source>
</evidence>
<reference evidence="4" key="1">
    <citation type="submission" date="2019-09" db="EMBL/GenBank/DDBJ databases">
        <title>Characterisation of the sponge microbiome using genome-centric metagenomics.</title>
        <authorList>
            <person name="Engelberts J.P."/>
            <person name="Robbins S.J."/>
            <person name="De Goeij J.M."/>
            <person name="Aranda M."/>
            <person name="Bell S.C."/>
            <person name="Webster N.S."/>
        </authorList>
    </citation>
    <scope>NUCLEOTIDE SEQUENCE</scope>
    <source>
        <strain evidence="4">SB0664_bin_43</strain>
    </source>
</reference>